<reference evidence="8" key="3">
    <citation type="submission" date="2025-08" db="UniProtKB">
        <authorList>
            <consortium name="Ensembl"/>
        </authorList>
    </citation>
    <scope>IDENTIFICATION</scope>
    <source>
        <strain evidence="8">JP 163 A</strain>
    </source>
</reference>
<dbReference type="AlphaFoldDB" id="M4A3T3"/>
<dbReference type="PIRSF" id="PIRSF037037">
    <property type="entry name" value="Kelch-like_protein_gigaxonin"/>
    <property type="match status" value="1"/>
</dbReference>
<dbReference type="SMART" id="SM00875">
    <property type="entry name" value="BACK"/>
    <property type="match status" value="1"/>
</dbReference>
<accession>M4A3T3</accession>
<dbReference type="InterPro" id="IPR000210">
    <property type="entry name" value="BTB/POZ_dom"/>
</dbReference>
<dbReference type="Pfam" id="PF01344">
    <property type="entry name" value="Kelch_1"/>
    <property type="match status" value="3"/>
</dbReference>
<evidence type="ECO:0000256" key="4">
    <source>
        <dbReference type="ARBA" id="ARBA00022441"/>
    </source>
</evidence>
<dbReference type="SUPFAM" id="SSF54695">
    <property type="entry name" value="POZ domain"/>
    <property type="match status" value="1"/>
</dbReference>
<keyword evidence="4" id="KW-0880">Kelch repeat</keyword>
<dbReference type="PANTHER" id="PTHR45632:SF4">
    <property type="entry name" value="KELCH-LIKE PROTEIN 36"/>
    <property type="match status" value="1"/>
</dbReference>
<evidence type="ECO:0000256" key="5">
    <source>
        <dbReference type="ARBA" id="ARBA00022737"/>
    </source>
</evidence>
<dbReference type="SMART" id="SM00225">
    <property type="entry name" value="BTB"/>
    <property type="match status" value="1"/>
</dbReference>
<reference evidence="8" key="4">
    <citation type="submission" date="2025-09" db="UniProtKB">
        <authorList>
            <consortium name="Ensembl"/>
        </authorList>
    </citation>
    <scope>IDENTIFICATION</scope>
    <source>
        <strain evidence="8">JP 163 A</strain>
    </source>
</reference>
<evidence type="ECO:0000256" key="3">
    <source>
        <dbReference type="ARBA" id="ARBA00019802"/>
    </source>
</evidence>
<dbReference type="InterPro" id="IPR011705">
    <property type="entry name" value="BACK"/>
</dbReference>
<dbReference type="PANTHER" id="PTHR45632">
    <property type="entry name" value="LD33804P"/>
    <property type="match status" value="1"/>
</dbReference>
<dbReference type="Gene3D" id="3.30.710.10">
    <property type="entry name" value="Potassium Channel Kv1.1, Chain A"/>
    <property type="match status" value="1"/>
</dbReference>
<dbReference type="SMART" id="SM00612">
    <property type="entry name" value="Kelch"/>
    <property type="match status" value="6"/>
</dbReference>
<dbReference type="InterPro" id="IPR011333">
    <property type="entry name" value="SKP1/BTB/POZ_sf"/>
</dbReference>
<dbReference type="eggNOG" id="KOG4441">
    <property type="taxonomic scope" value="Eukaryota"/>
</dbReference>
<comment type="function">
    <text evidence="1">Probable substrate-specific adapter of an E3 ubiquitin-protein ligase complex which mediates the ubiquitination and subsequent proteasomal degradation of target proteins.</text>
</comment>
<proteinExistence type="predicted"/>
<dbReference type="UniPathway" id="UPA00143"/>
<organism evidence="8 9">
    <name type="scientific">Xiphophorus maculatus</name>
    <name type="common">Southern platyfish</name>
    <name type="synonym">Platypoecilus maculatus</name>
    <dbReference type="NCBI Taxonomy" id="8083"/>
    <lineage>
        <taxon>Eukaryota</taxon>
        <taxon>Metazoa</taxon>
        <taxon>Chordata</taxon>
        <taxon>Craniata</taxon>
        <taxon>Vertebrata</taxon>
        <taxon>Euteleostomi</taxon>
        <taxon>Actinopterygii</taxon>
        <taxon>Neopterygii</taxon>
        <taxon>Teleostei</taxon>
        <taxon>Neoteleostei</taxon>
        <taxon>Acanthomorphata</taxon>
        <taxon>Ovalentaria</taxon>
        <taxon>Atherinomorphae</taxon>
        <taxon>Cyprinodontiformes</taxon>
        <taxon>Poeciliidae</taxon>
        <taxon>Poeciliinae</taxon>
        <taxon>Xiphophorus</taxon>
    </lineage>
</organism>
<reference evidence="9" key="1">
    <citation type="submission" date="2012-01" db="EMBL/GenBank/DDBJ databases">
        <authorList>
            <person name="Walter R."/>
            <person name="Schartl M."/>
            <person name="Warren W."/>
        </authorList>
    </citation>
    <scope>NUCLEOTIDE SEQUENCE [LARGE SCALE GENOMIC DNA]</scope>
    <source>
        <strain evidence="9">JP 163 A</strain>
    </source>
</reference>
<evidence type="ECO:0000259" key="7">
    <source>
        <dbReference type="PROSITE" id="PS50097"/>
    </source>
</evidence>
<dbReference type="FunCoup" id="M4A3T3">
    <property type="interactions" value="556"/>
</dbReference>
<dbReference type="InterPro" id="IPR017096">
    <property type="entry name" value="BTB-kelch_protein"/>
</dbReference>
<keyword evidence="5" id="KW-0677">Repeat</keyword>
<dbReference type="HOGENOM" id="CLU_004253_14_3_1"/>
<dbReference type="Proteomes" id="UP000002852">
    <property type="component" value="Unassembled WGS sequence"/>
</dbReference>
<dbReference type="Gene3D" id="1.25.40.420">
    <property type="match status" value="1"/>
</dbReference>
<evidence type="ECO:0000256" key="6">
    <source>
        <dbReference type="ARBA" id="ARBA00022786"/>
    </source>
</evidence>
<dbReference type="InParanoid" id="M4A3T3"/>
<dbReference type="STRING" id="8083.ENSXMAP00000009127"/>
<feature type="domain" description="BTB" evidence="7">
    <location>
        <begin position="68"/>
        <end position="135"/>
    </location>
</feature>
<dbReference type="GO" id="GO:0097602">
    <property type="term" value="F:cullin family protein binding"/>
    <property type="evidence" value="ECO:0007669"/>
    <property type="project" value="TreeGrafter"/>
</dbReference>
<keyword evidence="9" id="KW-1185">Reference proteome</keyword>
<dbReference type="Gene3D" id="2.120.10.80">
    <property type="entry name" value="Kelch-type beta propeller"/>
    <property type="match status" value="2"/>
</dbReference>
<evidence type="ECO:0000256" key="2">
    <source>
        <dbReference type="ARBA" id="ARBA00004906"/>
    </source>
</evidence>
<name>M4A3T3_XIPMA</name>
<dbReference type="InterPro" id="IPR006652">
    <property type="entry name" value="Kelch_1"/>
</dbReference>
<evidence type="ECO:0000313" key="8">
    <source>
        <dbReference type="Ensembl" id="ENSXMAP00000009127.2"/>
    </source>
</evidence>
<dbReference type="SUPFAM" id="SSF117281">
    <property type="entry name" value="Kelch motif"/>
    <property type="match status" value="1"/>
</dbReference>
<sequence>MMHLSPLRQPHHRLLEPICIFRVIVMDGPDHPGRFCRVSEPSQTFRFLDQALEVLRGFSDQRQQTRFCDVVLVAAGRRFRAHRALLVVCSPYFRAMFTLGMREELQPEVQLVGVSSVGLEAVLDFLYSGQLQLDGQNVHDVLEAAHLLQLWRAVDFCCQYLEQQVSEENYLDLQQLARFYSLERLDSFIDRWVLARFSRLRLTPDFLQNLPLHKLTYYLSSSQIQYDSEQNLLQAALQWLGQNTDRTPQAKQLLTHIRFPLMPAGDLVGWVLPAIRAQLPDGTGCQQLMEEALRYQARPSAQPLLQTDRTALRGGVERLLLIGGEVGEPGQDLSGSMWRLDGESGRWELQAQLPAPRSHHCLAVLGGFIYAAGGSASRDNDEDAACDRLHRYDPRLEQWTEFAPMNQRRVDFYLAAVGESLVAVGGRNAGGALASVEFYRPAEDRWAYGPPLPRPTYGHAGAVHQGAIYISGGHDFQIGPYRRDLLSLDLARPGEAWRNRPPMSVARGWHRMASLRHLVYAIGGSDDHADTAERFDILEAEFFDPRSDQWTRAAPLLRPGSEAGLAVWAGRIYVLGGYSWESAAFSRVTQVFDPDAGFWSQGPDLPMHTAGAAACVCIVRAEPPRPEQEKKEPG</sequence>
<dbReference type="InterPro" id="IPR015915">
    <property type="entry name" value="Kelch-typ_b-propeller"/>
</dbReference>
<protein>
    <recommendedName>
        <fullName evidence="3">Kelch-like protein 36</fullName>
    </recommendedName>
</protein>
<dbReference type="GO" id="GO:0016567">
    <property type="term" value="P:protein ubiquitination"/>
    <property type="evidence" value="ECO:0007669"/>
    <property type="project" value="UniProtKB-UniPathway"/>
</dbReference>
<dbReference type="Pfam" id="PF07707">
    <property type="entry name" value="BACK"/>
    <property type="match status" value="1"/>
</dbReference>
<evidence type="ECO:0000256" key="1">
    <source>
        <dbReference type="ARBA" id="ARBA00003098"/>
    </source>
</evidence>
<keyword evidence="6" id="KW-0833">Ubl conjugation pathway</keyword>
<evidence type="ECO:0000313" key="9">
    <source>
        <dbReference type="Proteomes" id="UP000002852"/>
    </source>
</evidence>
<dbReference type="GeneTree" id="ENSGT00940000157543"/>
<dbReference type="OMA" id="RPAEDRW"/>
<comment type="pathway">
    <text evidence="2">Protein modification; protein ubiquitination.</text>
</comment>
<reference evidence="9" key="2">
    <citation type="journal article" date="2013" name="Nat. Genet.">
        <title>The genome of the platyfish, Xiphophorus maculatus, provides insights into evolutionary adaptation and several complex traits.</title>
        <authorList>
            <person name="Schartl M."/>
            <person name="Walter R.B."/>
            <person name="Shen Y."/>
            <person name="Garcia T."/>
            <person name="Catchen J."/>
            <person name="Amores A."/>
            <person name="Braasch I."/>
            <person name="Chalopin D."/>
            <person name="Volff J.N."/>
            <person name="Lesch K.P."/>
            <person name="Bisazza A."/>
            <person name="Minx P."/>
            <person name="Hillier L."/>
            <person name="Wilson R.K."/>
            <person name="Fuerstenberg S."/>
            <person name="Boore J."/>
            <person name="Searle S."/>
            <person name="Postlethwait J.H."/>
            <person name="Warren W.C."/>
        </authorList>
    </citation>
    <scope>NUCLEOTIDE SEQUENCE [LARGE SCALE GENOMIC DNA]</scope>
    <source>
        <strain evidence="9">JP 163 A</strain>
    </source>
</reference>
<dbReference type="PROSITE" id="PS50097">
    <property type="entry name" value="BTB"/>
    <property type="match status" value="1"/>
</dbReference>
<dbReference type="Pfam" id="PF00651">
    <property type="entry name" value="BTB"/>
    <property type="match status" value="1"/>
</dbReference>
<dbReference type="Ensembl" id="ENSXMAT00000009141.2">
    <property type="protein sequence ID" value="ENSXMAP00000009127.2"/>
    <property type="gene ID" value="ENSXMAG00000009101.2"/>
</dbReference>